<accession>A0AAD6U505</accession>
<protein>
    <submittedName>
        <fullName evidence="1">Uncharacterized protein</fullName>
    </submittedName>
</protein>
<gene>
    <name evidence="1" type="ORF">B0H15DRAFT_778576</name>
</gene>
<evidence type="ECO:0000313" key="1">
    <source>
        <dbReference type="EMBL" id="KAJ7090882.1"/>
    </source>
</evidence>
<keyword evidence="2" id="KW-1185">Reference proteome</keyword>
<sequence>MASSTTDADKVAIYKKLHKELCRFFKLFDIPEPSDDNVHKLFIYVAPCIGKDVQDLISIWKRRSSRSSNAQLIEKLRHATEDGGDDYGFIFHECQCCSHTISHDLNASNKIPVSESVNTLNHNQVDEIISSYLSEIKPKLEDLLCREEPVKAWVPDETLPYSEFLKNLKMPASASNGPDMLLHDLGNFKRNKQLQQRIKRMFQNSQLPILRVILNTSGAGKTRSVLEGLCQKWGLYLTCHVDTEARGSMDLENTINKHIEKDPCFERDLSDTLKFRTAHDTNCKIAGRRFTELILARLCILEFFCKLARDLSSGNLTDEHKRLWVFLQIRPSCIGGLHDDIFNDLTERIMGADSKYVEVLLRAKFNSLDKLLDFSSNRLYCVVDEVQVAATSLKHAFLTSAEDSTKTRPILRELALAIHKYPMNLTLTGTALDKNLINEIMASPVFKETGMITLTHFGAFNIAAEQIAYMKQFLPSPLVTSDTFQVLFDRVSFWLKGRYRITATYMKDLIITGFQRPHRMLNEFVRLSTVVLIPGDVSPQMSGGFCPTDHEEQWEEVPTLESTLRIYTAQYWMRSSIDPITADQESFELIACGFARYAENDIGNHRAAKITLDEPLVLLALGEWLQTLDVPLAETLRANAARAATEANGANGLEEYLALYFSAVFDDATPLKHIFQFHEDIPTPDWAERSATLVSLYPVGIAGEDGMEVVHLAPVGHHMRPSVTIGKDASSFEATLNWLHHNDRAPICFPDRYMGPDILFVLRLRDEQRSLIWVALQSKFSKQNILPSTTLRKAVPTVTPGKFYGLRVCSVTYPHLFQS</sequence>
<dbReference type="Proteomes" id="UP001222325">
    <property type="component" value="Unassembled WGS sequence"/>
</dbReference>
<proteinExistence type="predicted"/>
<dbReference type="AlphaFoldDB" id="A0AAD6U505"/>
<comment type="caution">
    <text evidence="1">The sequence shown here is derived from an EMBL/GenBank/DDBJ whole genome shotgun (WGS) entry which is preliminary data.</text>
</comment>
<dbReference type="EMBL" id="JARJCN010000021">
    <property type="protein sequence ID" value="KAJ7090882.1"/>
    <property type="molecule type" value="Genomic_DNA"/>
</dbReference>
<reference evidence="1" key="1">
    <citation type="submission" date="2023-03" db="EMBL/GenBank/DDBJ databases">
        <title>Massive genome expansion in bonnet fungi (Mycena s.s.) driven by repeated elements and novel gene families across ecological guilds.</title>
        <authorList>
            <consortium name="Lawrence Berkeley National Laboratory"/>
            <person name="Harder C.B."/>
            <person name="Miyauchi S."/>
            <person name="Viragh M."/>
            <person name="Kuo A."/>
            <person name="Thoen E."/>
            <person name="Andreopoulos B."/>
            <person name="Lu D."/>
            <person name="Skrede I."/>
            <person name="Drula E."/>
            <person name="Henrissat B."/>
            <person name="Morin E."/>
            <person name="Kohler A."/>
            <person name="Barry K."/>
            <person name="LaButti K."/>
            <person name="Morin E."/>
            <person name="Salamov A."/>
            <person name="Lipzen A."/>
            <person name="Mereny Z."/>
            <person name="Hegedus B."/>
            <person name="Baldrian P."/>
            <person name="Stursova M."/>
            <person name="Weitz H."/>
            <person name="Taylor A."/>
            <person name="Grigoriev I.V."/>
            <person name="Nagy L.G."/>
            <person name="Martin F."/>
            <person name="Kauserud H."/>
        </authorList>
    </citation>
    <scope>NUCLEOTIDE SEQUENCE</scope>
    <source>
        <strain evidence="1">CBHHK173m</strain>
    </source>
</reference>
<organism evidence="1 2">
    <name type="scientific">Mycena belliarum</name>
    <dbReference type="NCBI Taxonomy" id="1033014"/>
    <lineage>
        <taxon>Eukaryota</taxon>
        <taxon>Fungi</taxon>
        <taxon>Dikarya</taxon>
        <taxon>Basidiomycota</taxon>
        <taxon>Agaricomycotina</taxon>
        <taxon>Agaricomycetes</taxon>
        <taxon>Agaricomycetidae</taxon>
        <taxon>Agaricales</taxon>
        <taxon>Marasmiineae</taxon>
        <taxon>Mycenaceae</taxon>
        <taxon>Mycena</taxon>
    </lineage>
</organism>
<name>A0AAD6U505_9AGAR</name>
<evidence type="ECO:0000313" key="2">
    <source>
        <dbReference type="Proteomes" id="UP001222325"/>
    </source>
</evidence>